<reference evidence="1 2" key="1">
    <citation type="journal article" date="2015" name="Nature">
        <title>rRNA introns, odd ribosomes, and small enigmatic genomes across a large radiation of phyla.</title>
        <authorList>
            <person name="Brown C.T."/>
            <person name="Hug L.A."/>
            <person name="Thomas B.C."/>
            <person name="Sharon I."/>
            <person name="Castelle C.J."/>
            <person name="Singh A."/>
            <person name="Wilkins M.J."/>
            <person name="Williams K.H."/>
            <person name="Banfield J.F."/>
        </authorList>
    </citation>
    <scope>NUCLEOTIDE SEQUENCE [LARGE SCALE GENOMIC DNA]</scope>
</reference>
<evidence type="ECO:0000313" key="2">
    <source>
        <dbReference type="Proteomes" id="UP000034078"/>
    </source>
</evidence>
<dbReference type="EMBL" id="LCKO01000018">
    <property type="protein sequence ID" value="KKT98886.1"/>
    <property type="molecule type" value="Genomic_DNA"/>
</dbReference>
<gene>
    <name evidence="1" type="ORF">UX01_C0018G0001</name>
</gene>
<dbReference type="AlphaFoldDB" id="A0A837INU9"/>
<sequence>MNRIPRNVVVILILLTLVCISVSCLLALSDPPTSAGAQAAVEDEGYTNVTVSESKFLEARAYCSDNDYFYFDVHATNQNHKEVDLYVCAGLFKGYTVRHH</sequence>
<name>A0A837INU9_9BACT</name>
<organism evidence="1 2">
    <name type="scientific">Candidatus Collierbacteria bacterium GW2011_GWB2_45_17</name>
    <dbReference type="NCBI Taxonomy" id="1618388"/>
    <lineage>
        <taxon>Bacteria</taxon>
        <taxon>Candidatus Collieribacteriota</taxon>
    </lineage>
</organism>
<dbReference type="Proteomes" id="UP000034078">
    <property type="component" value="Unassembled WGS sequence"/>
</dbReference>
<proteinExistence type="predicted"/>
<dbReference type="PROSITE" id="PS51257">
    <property type="entry name" value="PROKAR_LIPOPROTEIN"/>
    <property type="match status" value="1"/>
</dbReference>
<accession>A0A837INU9</accession>
<evidence type="ECO:0000313" key="1">
    <source>
        <dbReference type="EMBL" id="KKT98886.1"/>
    </source>
</evidence>
<protein>
    <submittedName>
        <fullName evidence="1">Uncharacterized protein</fullName>
    </submittedName>
</protein>
<comment type="caution">
    <text evidence="1">The sequence shown here is derived from an EMBL/GenBank/DDBJ whole genome shotgun (WGS) entry which is preliminary data.</text>
</comment>